<organism evidence="1">
    <name type="scientific">marine sediment metagenome</name>
    <dbReference type="NCBI Taxonomy" id="412755"/>
    <lineage>
        <taxon>unclassified sequences</taxon>
        <taxon>metagenomes</taxon>
        <taxon>ecological metagenomes</taxon>
    </lineage>
</organism>
<protein>
    <submittedName>
        <fullName evidence="1">Uncharacterized protein</fullName>
    </submittedName>
</protein>
<gene>
    <name evidence="1" type="ORF">S01H4_29223</name>
</gene>
<name>X1A5Q8_9ZZZZ</name>
<evidence type="ECO:0000313" key="1">
    <source>
        <dbReference type="EMBL" id="GAG77460.1"/>
    </source>
</evidence>
<accession>X1A5Q8</accession>
<dbReference type="EMBL" id="BART01014818">
    <property type="protein sequence ID" value="GAG77460.1"/>
    <property type="molecule type" value="Genomic_DNA"/>
</dbReference>
<reference evidence="1" key="1">
    <citation type="journal article" date="2014" name="Front. Microbiol.">
        <title>High frequency of phylogenetically diverse reductive dehalogenase-homologous genes in deep subseafloor sedimentary metagenomes.</title>
        <authorList>
            <person name="Kawai M."/>
            <person name="Futagami T."/>
            <person name="Toyoda A."/>
            <person name="Takaki Y."/>
            <person name="Nishi S."/>
            <person name="Hori S."/>
            <person name="Arai W."/>
            <person name="Tsubouchi T."/>
            <person name="Morono Y."/>
            <person name="Uchiyama I."/>
            <person name="Ito T."/>
            <person name="Fujiyama A."/>
            <person name="Inagaki F."/>
            <person name="Takami H."/>
        </authorList>
    </citation>
    <scope>NUCLEOTIDE SEQUENCE</scope>
    <source>
        <strain evidence="1">Expedition CK06-06</strain>
    </source>
</reference>
<proteinExistence type="predicted"/>
<dbReference type="AlphaFoldDB" id="X1A5Q8"/>
<comment type="caution">
    <text evidence="1">The sequence shown here is derived from an EMBL/GenBank/DDBJ whole genome shotgun (WGS) entry which is preliminary data.</text>
</comment>
<sequence>MDQKTDKRYYLRELGVYAYSSLKNNIETIKSPDFTHIELRSPILRKLMKITSKRFIQFEKEDKL</sequence>
<feature type="non-terminal residue" evidence="1">
    <location>
        <position position="64"/>
    </location>
</feature>